<comment type="caution">
    <text evidence="1">The sequence shown here is derived from an EMBL/GenBank/DDBJ whole genome shotgun (WGS) entry which is preliminary data.</text>
</comment>
<evidence type="ECO:0000313" key="2">
    <source>
        <dbReference type="Proteomes" id="UP001295684"/>
    </source>
</evidence>
<gene>
    <name evidence="1" type="ORF">ECRASSUSDP1_LOCUS19452</name>
</gene>
<sequence>MGFNCWKEADLLHSKTLPKFKIYSRDPSKCYLRISLLYSLRCPYQTCYALRIHRVPKFCSNRFPRGVRLP</sequence>
<dbReference type="EMBL" id="CAMPGE010019749">
    <property type="protein sequence ID" value="CAI2378060.1"/>
    <property type="molecule type" value="Genomic_DNA"/>
</dbReference>
<dbReference type="AlphaFoldDB" id="A0AAD1XSC1"/>
<evidence type="ECO:0000313" key="1">
    <source>
        <dbReference type="EMBL" id="CAI2378060.1"/>
    </source>
</evidence>
<name>A0AAD1XSC1_EUPCR</name>
<keyword evidence="2" id="KW-1185">Reference proteome</keyword>
<organism evidence="1 2">
    <name type="scientific">Euplotes crassus</name>
    <dbReference type="NCBI Taxonomy" id="5936"/>
    <lineage>
        <taxon>Eukaryota</taxon>
        <taxon>Sar</taxon>
        <taxon>Alveolata</taxon>
        <taxon>Ciliophora</taxon>
        <taxon>Intramacronucleata</taxon>
        <taxon>Spirotrichea</taxon>
        <taxon>Hypotrichia</taxon>
        <taxon>Euplotida</taxon>
        <taxon>Euplotidae</taxon>
        <taxon>Moneuplotes</taxon>
    </lineage>
</organism>
<dbReference type="Proteomes" id="UP001295684">
    <property type="component" value="Unassembled WGS sequence"/>
</dbReference>
<proteinExistence type="predicted"/>
<protein>
    <submittedName>
        <fullName evidence="1">Uncharacterized protein</fullName>
    </submittedName>
</protein>
<reference evidence="1" key="1">
    <citation type="submission" date="2023-07" db="EMBL/GenBank/DDBJ databases">
        <authorList>
            <consortium name="AG Swart"/>
            <person name="Singh M."/>
            <person name="Singh A."/>
            <person name="Seah K."/>
            <person name="Emmerich C."/>
        </authorList>
    </citation>
    <scope>NUCLEOTIDE SEQUENCE</scope>
    <source>
        <strain evidence="1">DP1</strain>
    </source>
</reference>
<accession>A0AAD1XSC1</accession>